<dbReference type="Pfam" id="PF11790">
    <property type="entry name" value="Glyco_hydro_cc"/>
    <property type="match status" value="1"/>
</dbReference>
<dbReference type="InterPro" id="IPR017853">
    <property type="entry name" value="GH"/>
</dbReference>
<evidence type="ECO:0000256" key="1">
    <source>
        <dbReference type="SAM" id="SignalP"/>
    </source>
</evidence>
<dbReference type="PANTHER" id="PTHR34154:SF3">
    <property type="entry name" value="ALKALI-SENSITIVE LINKAGE PROTEIN 1"/>
    <property type="match status" value="1"/>
</dbReference>
<evidence type="ECO:0000313" key="3">
    <source>
        <dbReference type="EMBL" id="AOR30380.1"/>
    </source>
</evidence>
<feature type="signal peptide" evidence="1">
    <location>
        <begin position="1"/>
        <end position="18"/>
    </location>
</feature>
<dbReference type="SUPFAM" id="SSF51445">
    <property type="entry name" value="(Trans)glycosidases"/>
    <property type="match status" value="1"/>
</dbReference>
<dbReference type="AlphaFoldDB" id="A0A1D7Y4L2"/>
<sequence length="284" mass="30763">MRKLRTLALMLVLTAVLAVSGPGGTSTALASGSHTGVSAAPVKKKGISAWNFHGVTKALADAKVGWFYTWSSGKGGIKAPRGVEFVPMIHDAGSVTERELGRAKKQGGTLLGFNEPDRPDQAHMTVRQALDLWPRLQSTGMRLGAPAVATGGDVAGGWLDRFMKGAAARHYRVDFIPLHWYGADFNAQRATAQLRSYLQAVHQRYKKPIWLTEYALTDFSAGSPRYPTKAQQAAFVKQSTAMLQNLSYVHRYAWFTLSTNRGDGTGLYHGAKANRVGAAYRVAG</sequence>
<accession>A0A1D7Y4L2</accession>
<name>A0A1D7Y4L2_9ACTN</name>
<feature type="chain" id="PRO_5039163539" evidence="1">
    <location>
        <begin position="19"/>
        <end position="284"/>
    </location>
</feature>
<dbReference type="Proteomes" id="UP000094960">
    <property type="component" value="Chromosome"/>
</dbReference>
<evidence type="ECO:0000313" key="4">
    <source>
        <dbReference type="Proteomes" id="UP000094960"/>
    </source>
</evidence>
<dbReference type="PANTHER" id="PTHR34154">
    <property type="entry name" value="ALKALI-SENSITIVE LINKAGE PROTEIN 1"/>
    <property type="match status" value="1"/>
</dbReference>
<dbReference type="InterPro" id="IPR024655">
    <property type="entry name" value="Asl1_glyco_hydro_catalytic"/>
</dbReference>
<dbReference type="EMBL" id="CP017248">
    <property type="protein sequence ID" value="AOR30380.1"/>
    <property type="molecule type" value="Genomic_DNA"/>
</dbReference>
<dbReference type="Gene3D" id="3.20.20.80">
    <property type="entry name" value="Glycosidases"/>
    <property type="match status" value="1"/>
</dbReference>
<organism evidence="3 4">
    <name type="scientific">Streptomyces fodineus</name>
    <dbReference type="NCBI Taxonomy" id="1904616"/>
    <lineage>
        <taxon>Bacteria</taxon>
        <taxon>Bacillati</taxon>
        <taxon>Actinomycetota</taxon>
        <taxon>Actinomycetes</taxon>
        <taxon>Kitasatosporales</taxon>
        <taxon>Streptomycetaceae</taxon>
        <taxon>Streptomyces</taxon>
    </lineage>
</organism>
<dbReference type="GO" id="GO:0071966">
    <property type="term" value="P:fungal-type cell wall polysaccharide metabolic process"/>
    <property type="evidence" value="ECO:0007669"/>
    <property type="project" value="TreeGrafter"/>
</dbReference>
<gene>
    <name evidence="3" type="ORF">BFF78_04310</name>
</gene>
<dbReference type="InterPro" id="IPR053183">
    <property type="entry name" value="ASL1"/>
</dbReference>
<feature type="domain" description="Asl1-like glycosyl hydrolase catalytic" evidence="2">
    <location>
        <begin position="60"/>
        <end position="264"/>
    </location>
</feature>
<proteinExistence type="predicted"/>
<protein>
    <submittedName>
        <fullName evidence="3">RNA polymerase</fullName>
    </submittedName>
</protein>
<dbReference type="KEGG" id="spun:BFF78_04310"/>
<keyword evidence="1" id="KW-0732">Signal</keyword>
<evidence type="ECO:0000259" key="2">
    <source>
        <dbReference type="Pfam" id="PF11790"/>
    </source>
</evidence>
<keyword evidence="4" id="KW-1185">Reference proteome</keyword>
<reference evidence="4" key="1">
    <citation type="submission" date="2016-09" db="EMBL/GenBank/DDBJ databases">
        <title>Streptomyces puniciscabiei strain:TW1S1 Genome sequencing and assembly.</title>
        <authorList>
            <person name="Kim M.-K."/>
            <person name="Kim S.B."/>
        </authorList>
    </citation>
    <scope>NUCLEOTIDE SEQUENCE [LARGE SCALE GENOMIC DNA]</scope>
    <source>
        <strain evidence="4">TW1S1</strain>
    </source>
</reference>